<name>A0A1G2HQH5_9BACT</name>
<accession>A0A1G2HQH5</accession>
<dbReference type="Proteomes" id="UP000177190">
    <property type="component" value="Unassembled WGS sequence"/>
</dbReference>
<proteinExistence type="predicted"/>
<dbReference type="AlphaFoldDB" id="A0A1G2HQH5"/>
<keyword evidence="1" id="KW-0812">Transmembrane</keyword>
<sequence length="120" mass="13284">MTTAVLRHFSAYNGAHSKISSAVMPKINWKIIFIAGFLACSFFLALYVYQVIGLTVASDSIGNYENKIAGISRGNKNLEVSFAENNFLEEVLEKARESGFQRTVSINYIQILNNSVAKAK</sequence>
<dbReference type="STRING" id="1802200.A2812_01855"/>
<dbReference type="EMBL" id="MHOM01000019">
    <property type="protein sequence ID" value="OGZ64794.1"/>
    <property type="molecule type" value="Genomic_DNA"/>
</dbReference>
<keyword evidence="1" id="KW-0472">Membrane</keyword>
<evidence type="ECO:0000313" key="3">
    <source>
        <dbReference type="Proteomes" id="UP000177190"/>
    </source>
</evidence>
<comment type="caution">
    <text evidence="2">The sequence shown here is derived from an EMBL/GenBank/DDBJ whole genome shotgun (WGS) entry which is preliminary data.</text>
</comment>
<feature type="transmembrane region" description="Helical" evidence="1">
    <location>
        <begin position="27"/>
        <end position="49"/>
    </location>
</feature>
<evidence type="ECO:0000256" key="1">
    <source>
        <dbReference type="SAM" id="Phobius"/>
    </source>
</evidence>
<keyword evidence="1" id="KW-1133">Transmembrane helix</keyword>
<evidence type="ECO:0000313" key="2">
    <source>
        <dbReference type="EMBL" id="OGZ64794.1"/>
    </source>
</evidence>
<reference evidence="2 3" key="1">
    <citation type="journal article" date="2016" name="Nat. Commun.">
        <title>Thousands of microbial genomes shed light on interconnected biogeochemical processes in an aquifer system.</title>
        <authorList>
            <person name="Anantharaman K."/>
            <person name="Brown C.T."/>
            <person name="Hug L.A."/>
            <person name="Sharon I."/>
            <person name="Castelle C.J."/>
            <person name="Probst A.J."/>
            <person name="Thomas B.C."/>
            <person name="Singh A."/>
            <person name="Wilkins M.J."/>
            <person name="Karaoz U."/>
            <person name="Brodie E.L."/>
            <person name="Williams K.H."/>
            <person name="Hubbard S.S."/>
            <person name="Banfield J.F."/>
        </authorList>
    </citation>
    <scope>NUCLEOTIDE SEQUENCE [LARGE SCALE GENOMIC DNA]</scope>
</reference>
<protein>
    <submittedName>
        <fullName evidence="2">Uncharacterized protein</fullName>
    </submittedName>
</protein>
<gene>
    <name evidence="2" type="ORF">A2812_01855</name>
</gene>
<organism evidence="2 3">
    <name type="scientific">Candidatus Staskawiczbacteria bacterium RIFCSPHIGHO2_01_FULL_36_16</name>
    <dbReference type="NCBI Taxonomy" id="1802200"/>
    <lineage>
        <taxon>Bacteria</taxon>
        <taxon>Candidatus Staskawicziibacteriota</taxon>
    </lineage>
</organism>